<dbReference type="Pfam" id="PF00704">
    <property type="entry name" value="Glyco_hydro_18"/>
    <property type="match status" value="1"/>
</dbReference>
<dbReference type="PROSITE" id="PS51910">
    <property type="entry name" value="GH18_2"/>
    <property type="match status" value="1"/>
</dbReference>
<name>A0A182RX37_ANOFN</name>
<dbReference type="InterPro" id="IPR036508">
    <property type="entry name" value="Chitin-bd_dom_sf"/>
</dbReference>
<organism evidence="12">
    <name type="scientific">Anopheles funestus</name>
    <name type="common">African malaria mosquito</name>
    <dbReference type="NCBI Taxonomy" id="62324"/>
    <lineage>
        <taxon>Eukaryota</taxon>
        <taxon>Metazoa</taxon>
        <taxon>Ecdysozoa</taxon>
        <taxon>Arthropoda</taxon>
        <taxon>Hexapoda</taxon>
        <taxon>Insecta</taxon>
        <taxon>Pterygota</taxon>
        <taxon>Neoptera</taxon>
        <taxon>Endopterygota</taxon>
        <taxon>Diptera</taxon>
        <taxon>Nematocera</taxon>
        <taxon>Culicoidea</taxon>
        <taxon>Culicidae</taxon>
        <taxon>Anophelinae</taxon>
        <taxon>Anopheles</taxon>
    </lineage>
</organism>
<dbReference type="PANTHER" id="PTHR11177">
    <property type="entry name" value="CHITINASE"/>
    <property type="match status" value="1"/>
</dbReference>
<dbReference type="Gene3D" id="3.10.50.10">
    <property type="match status" value="1"/>
</dbReference>
<dbReference type="InterPro" id="IPR001579">
    <property type="entry name" value="Glyco_hydro_18_chit_AS"/>
</dbReference>
<dbReference type="Pfam" id="PF01607">
    <property type="entry name" value="CBM_14"/>
    <property type="match status" value="1"/>
</dbReference>
<proteinExistence type="inferred from homology"/>
<evidence type="ECO:0000256" key="5">
    <source>
        <dbReference type="ARBA" id="ARBA00023157"/>
    </source>
</evidence>
<evidence type="ECO:0000256" key="8">
    <source>
        <dbReference type="SAM" id="MobiDB-lite"/>
    </source>
</evidence>
<dbReference type="PROSITE" id="PS50940">
    <property type="entry name" value="CHIT_BIND_II"/>
    <property type="match status" value="1"/>
</dbReference>
<dbReference type="InterPro" id="IPR050314">
    <property type="entry name" value="Glycosyl_Hydrlase_18"/>
</dbReference>
<keyword evidence="4 7" id="KW-0378">Hydrolase</keyword>
<dbReference type="PANTHER" id="PTHR11177:SF360">
    <property type="entry name" value="CHITINASE 4-RELATED"/>
    <property type="match status" value="1"/>
</dbReference>
<protein>
    <submittedName>
        <fullName evidence="12">Uncharacterized protein</fullName>
    </submittedName>
</protein>
<evidence type="ECO:0000256" key="3">
    <source>
        <dbReference type="ARBA" id="ARBA00022729"/>
    </source>
</evidence>
<dbReference type="FunFam" id="3.10.50.10:FF:000001">
    <property type="entry name" value="Chitinase 3-like 1"/>
    <property type="match status" value="1"/>
</dbReference>
<dbReference type="CDD" id="cd02872">
    <property type="entry name" value="GH18_chitolectin_chitotriosidase"/>
    <property type="match status" value="1"/>
</dbReference>
<evidence type="ECO:0000313" key="12">
    <source>
        <dbReference type="EnsemblMetazoa" id="AFUN010849-PA"/>
    </source>
</evidence>
<dbReference type="SUPFAM" id="SSF54556">
    <property type="entry name" value="Chitinase insertion domain"/>
    <property type="match status" value="1"/>
</dbReference>
<keyword evidence="3 9" id="KW-0732">Signal</keyword>
<dbReference type="EnsemblMetazoa" id="AFUN010849-RA">
    <property type="protein sequence ID" value="AFUN010849-PA"/>
    <property type="gene ID" value="AFUN010849"/>
</dbReference>
<dbReference type="AlphaFoldDB" id="A0A182RX37"/>
<evidence type="ECO:0000259" key="10">
    <source>
        <dbReference type="PROSITE" id="PS50940"/>
    </source>
</evidence>
<dbReference type="SMART" id="SM00494">
    <property type="entry name" value="ChtBD2"/>
    <property type="match status" value="1"/>
</dbReference>
<dbReference type="Gene3D" id="2.170.140.10">
    <property type="entry name" value="Chitin binding domain"/>
    <property type="match status" value="1"/>
</dbReference>
<dbReference type="Gene3D" id="3.20.20.80">
    <property type="entry name" value="Glycosidases"/>
    <property type="match status" value="1"/>
</dbReference>
<dbReference type="SUPFAM" id="SSF57625">
    <property type="entry name" value="Invertebrate chitin-binding proteins"/>
    <property type="match status" value="1"/>
</dbReference>
<comment type="similarity">
    <text evidence="1">Belongs to the glycosyl hydrolase 18 family. Chitinase class II subfamily.</text>
</comment>
<feature type="signal peptide" evidence="9">
    <location>
        <begin position="1"/>
        <end position="24"/>
    </location>
</feature>
<feature type="domain" description="Chitin-binding type-2" evidence="10">
    <location>
        <begin position="433"/>
        <end position="485"/>
    </location>
</feature>
<keyword evidence="2" id="KW-0147">Chitin-binding</keyword>
<accession>A0A182RX37</accession>
<feature type="domain" description="GH18" evidence="11">
    <location>
        <begin position="25"/>
        <end position="385"/>
    </location>
</feature>
<reference evidence="12" key="1">
    <citation type="submission" date="2020-05" db="UniProtKB">
        <authorList>
            <consortium name="EnsemblMetazoa"/>
        </authorList>
    </citation>
    <scope>IDENTIFICATION</scope>
    <source>
        <strain evidence="12">FUMOZ</strain>
    </source>
</reference>
<feature type="region of interest" description="Disordered" evidence="8">
    <location>
        <begin position="389"/>
        <end position="424"/>
    </location>
</feature>
<keyword evidence="6 7" id="KW-0326">Glycosidase</keyword>
<evidence type="ECO:0000256" key="1">
    <source>
        <dbReference type="ARBA" id="ARBA00009121"/>
    </source>
</evidence>
<dbReference type="STRING" id="62324.A0A182RX37"/>
<evidence type="ECO:0000256" key="9">
    <source>
        <dbReference type="SAM" id="SignalP"/>
    </source>
</evidence>
<dbReference type="GO" id="GO:0005576">
    <property type="term" value="C:extracellular region"/>
    <property type="evidence" value="ECO:0007669"/>
    <property type="project" value="InterPro"/>
</dbReference>
<keyword evidence="5" id="KW-1015">Disulfide bond</keyword>
<evidence type="ECO:0000256" key="4">
    <source>
        <dbReference type="ARBA" id="ARBA00022801"/>
    </source>
</evidence>
<dbReference type="GO" id="GO:0005975">
    <property type="term" value="P:carbohydrate metabolic process"/>
    <property type="evidence" value="ECO:0007669"/>
    <property type="project" value="InterPro"/>
</dbReference>
<evidence type="ECO:0000256" key="7">
    <source>
        <dbReference type="RuleBase" id="RU000489"/>
    </source>
</evidence>
<sequence>MVHSITLWSLVLVAVGSLIGAVESKEVVCYYGTWATYRPGNGKFTVDDIDPFLCTQLNYAFFDINADGTIRIMDPYLDLPSGLNTIAKFNNLKQKNPALKTVAAIGGWNAGTANFTTVGRNPQLRSNFARNAVSFLQQYRFDGMDIDWEYPTPADKANFVLFLQELANAFAPYKYLLTVAVAAPESTANDAYDIPAISSIVNNINIMAYDMQGNYGVTRHHAAIFQGSSSIDDTDYKRQLNLDSVIRYWLSKGATANKLTLGVPFYGRTFKLANPGVNGVGAPTTDVGAGGAYTQERGFLGYNEICEGSWSQKQFDSAQGAAYASGNGEWVSYDTVQSIQQKCALIAKYGLGGGMVWSIETDDFKGICGPKFTLLSTLNGCVNNNAPTSATTTRTTTKPVSTKSTAGPATTTKNTPTPVTKTTTKAVTSGSGPFVCTRDGYFRDPYDCNKYYRCYQGTKYSFNCPSGLYFNEDAITCDWPYNVKC</sequence>
<dbReference type="GO" id="GO:0006032">
    <property type="term" value="P:chitin catabolic process"/>
    <property type="evidence" value="ECO:0007669"/>
    <property type="project" value="UniProtKB-ARBA"/>
</dbReference>
<dbReference type="PROSITE" id="PS01095">
    <property type="entry name" value="GH18_1"/>
    <property type="match status" value="1"/>
</dbReference>
<evidence type="ECO:0000256" key="2">
    <source>
        <dbReference type="ARBA" id="ARBA00022669"/>
    </source>
</evidence>
<evidence type="ECO:0000256" key="6">
    <source>
        <dbReference type="ARBA" id="ARBA00023295"/>
    </source>
</evidence>
<dbReference type="InterPro" id="IPR017853">
    <property type="entry name" value="GH"/>
</dbReference>
<dbReference type="InterPro" id="IPR029070">
    <property type="entry name" value="Chitinase_insertion_sf"/>
</dbReference>
<dbReference type="SMART" id="SM00636">
    <property type="entry name" value="Glyco_18"/>
    <property type="match status" value="1"/>
</dbReference>
<dbReference type="VEuPathDB" id="VectorBase:AFUN2_013403"/>
<evidence type="ECO:0000259" key="11">
    <source>
        <dbReference type="PROSITE" id="PS51910"/>
    </source>
</evidence>
<dbReference type="VEuPathDB" id="VectorBase:AFUN010849"/>
<dbReference type="InterPro" id="IPR002557">
    <property type="entry name" value="Chitin-bd_dom"/>
</dbReference>
<dbReference type="SUPFAM" id="SSF51445">
    <property type="entry name" value="(Trans)glycosidases"/>
    <property type="match status" value="1"/>
</dbReference>
<dbReference type="InterPro" id="IPR001223">
    <property type="entry name" value="Glyco_hydro18_cat"/>
</dbReference>
<dbReference type="GO" id="GO:0004568">
    <property type="term" value="F:chitinase activity"/>
    <property type="evidence" value="ECO:0007669"/>
    <property type="project" value="UniProtKB-ARBA"/>
</dbReference>
<dbReference type="GO" id="GO:0008061">
    <property type="term" value="F:chitin binding"/>
    <property type="evidence" value="ECO:0007669"/>
    <property type="project" value="UniProtKB-KW"/>
</dbReference>
<dbReference type="InterPro" id="IPR011583">
    <property type="entry name" value="Chitinase_II/V-like_cat"/>
</dbReference>
<feature type="chain" id="PRO_5008135188" evidence="9">
    <location>
        <begin position="25"/>
        <end position="485"/>
    </location>
</feature>